<sequence length="231" mass="25782">MNAMNKWTKTLLLATAMGGTLAFSSCLDDDDNYYTAYNGAIVTAKTDTDGTFYLQLDDSTTVLPVNIATSPFGDKEVRALMNFDFSEESAGKYDQAVTVYWMDSVLTKPMATDLGEKNDSVYGTDPIEIVRDWVNIAEDGYLTLHFRTVFGNGGTKHMVSLLPTNNPENPYEVELRHNAYGDTYGEQGDGMVAFRLNALPDTQGNTVKLKLIWQSYSGEKSTEFDYRSREE</sequence>
<feature type="signal peptide" evidence="1">
    <location>
        <begin position="1"/>
        <end position="22"/>
    </location>
</feature>
<organism evidence="4 5">
    <name type="scientific">Phocaeicola intestinalis</name>
    <dbReference type="NCBI Taxonomy" id="2762212"/>
    <lineage>
        <taxon>Bacteria</taxon>
        <taxon>Pseudomonadati</taxon>
        <taxon>Bacteroidota</taxon>
        <taxon>Bacteroidia</taxon>
        <taxon>Bacteroidales</taxon>
        <taxon>Bacteroidaceae</taxon>
        <taxon>Phocaeicola</taxon>
    </lineage>
</organism>
<gene>
    <name evidence="4" type="ORF">H9625_06725</name>
</gene>
<keyword evidence="5" id="KW-1185">Reference proteome</keyword>
<dbReference type="InterPro" id="IPR038179">
    <property type="entry name" value="NigD-like_N_sf"/>
</dbReference>
<accession>A0ABR8Y7H0</accession>
<feature type="domain" description="NigD-like N-terminal OB" evidence="2">
    <location>
        <begin position="41"/>
        <end position="105"/>
    </location>
</feature>
<reference evidence="4 5" key="1">
    <citation type="submission" date="2020-08" db="EMBL/GenBank/DDBJ databases">
        <title>A Genomic Blueprint of the Chicken Gut Microbiome.</title>
        <authorList>
            <person name="Gilroy R."/>
            <person name="Ravi A."/>
            <person name="Getino M."/>
            <person name="Pursley I."/>
            <person name="Horton D.L."/>
            <person name="Alikhan N.-F."/>
            <person name="Baker D."/>
            <person name="Gharbi K."/>
            <person name="Hall N."/>
            <person name="Watson M."/>
            <person name="Adriaenssens E.M."/>
            <person name="Foster-Nyarko E."/>
            <person name="Jarju S."/>
            <person name="Secka A."/>
            <person name="Antonio M."/>
            <person name="Oren A."/>
            <person name="Chaudhuri R."/>
            <person name="La Ragione R.M."/>
            <person name="Hildebrand F."/>
            <person name="Pallen M.J."/>
        </authorList>
    </citation>
    <scope>NUCLEOTIDE SEQUENCE [LARGE SCALE GENOMIC DNA]</scope>
    <source>
        <strain evidence="4 5">Sa1CVN1</strain>
    </source>
</reference>
<evidence type="ECO:0000313" key="4">
    <source>
        <dbReference type="EMBL" id="MBD8040142.1"/>
    </source>
</evidence>
<dbReference type="InterPro" id="IPR035376">
    <property type="entry name" value="NigD_C"/>
</dbReference>
<keyword evidence="1" id="KW-0732">Signal</keyword>
<dbReference type="Pfam" id="PF12667">
    <property type="entry name" value="NigD_N"/>
    <property type="match status" value="1"/>
</dbReference>
<dbReference type="InterPro" id="IPR024299">
    <property type="entry name" value="NigD-like_OB_dom"/>
</dbReference>
<name>A0ABR8Y7H0_9BACT</name>
<evidence type="ECO:0000259" key="2">
    <source>
        <dbReference type="Pfam" id="PF12667"/>
    </source>
</evidence>
<feature type="chain" id="PRO_5047445841" evidence="1">
    <location>
        <begin position="23"/>
        <end position="231"/>
    </location>
</feature>
<dbReference type="Gene3D" id="2.40.50.500">
    <property type="entry name" value="NigD-like N-terminal OB domain"/>
    <property type="match status" value="1"/>
</dbReference>
<dbReference type="Gene3D" id="2.60.40.2370">
    <property type="entry name" value="NigD-like, C-terminal beta sandwich domain"/>
    <property type="match status" value="1"/>
</dbReference>
<dbReference type="EMBL" id="JACSPP010000015">
    <property type="protein sequence ID" value="MBD8040142.1"/>
    <property type="molecule type" value="Genomic_DNA"/>
</dbReference>
<dbReference type="InterPro" id="IPR038143">
    <property type="entry name" value="NigD-like_C_dom_sf"/>
</dbReference>
<evidence type="ECO:0000256" key="1">
    <source>
        <dbReference type="SAM" id="SignalP"/>
    </source>
</evidence>
<proteinExistence type="predicted"/>
<evidence type="ECO:0000259" key="3">
    <source>
        <dbReference type="Pfam" id="PF17415"/>
    </source>
</evidence>
<feature type="domain" description="NigD-like C-terminal" evidence="3">
    <location>
        <begin position="113"/>
        <end position="226"/>
    </location>
</feature>
<dbReference type="Pfam" id="PF17415">
    <property type="entry name" value="NigD_C"/>
    <property type="match status" value="1"/>
</dbReference>
<comment type="caution">
    <text evidence="4">The sequence shown here is derived from an EMBL/GenBank/DDBJ whole genome shotgun (WGS) entry which is preliminary data.</text>
</comment>
<dbReference type="PROSITE" id="PS51257">
    <property type="entry name" value="PROKAR_LIPOPROTEIN"/>
    <property type="match status" value="1"/>
</dbReference>
<dbReference type="RefSeq" id="WP_191763550.1">
    <property type="nucleotide sequence ID" value="NZ_JACSPP010000015.1"/>
</dbReference>
<protein>
    <submittedName>
        <fullName evidence="4">NigD-like N-terminal domain-containing protein</fullName>
    </submittedName>
</protein>
<dbReference type="Proteomes" id="UP000620874">
    <property type="component" value="Unassembled WGS sequence"/>
</dbReference>
<evidence type="ECO:0000313" key="5">
    <source>
        <dbReference type="Proteomes" id="UP000620874"/>
    </source>
</evidence>